<proteinExistence type="predicted"/>
<reference evidence="2" key="1">
    <citation type="submission" date="2021-02" db="EMBL/GenBank/DDBJ databases">
        <authorList>
            <person name="Dougan E. K."/>
            <person name="Rhodes N."/>
            <person name="Thang M."/>
            <person name="Chan C."/>
        </authorList>
    </citation>
    <scope>NUCLEOTIDE SEQUENCE</scope>
</reference>
<dbReference type="PANTHER" id="PTHR33050:SF7">
    <property type="entry name" value="RIBONUCLEASE H"/>
    <property type="match status" value="1"/>
</dbReference>
<evidence type="ECO:0000256" key="1">
    <source>
        <dbReference type="SAM" id="MobiDB-lite"/>
    </source>
</evidence>
<sequence>MAIAAAASAMVDFNDLAAQAGAAPPVVAYLRARGVDRTSTLALIALDVEALQKSIIQDYVDGIDIAGVTHKADPIHADVARAIIIHMWSEARRQWTIHTAIPAPPAAAAQPPAQASASQAPHNARVDEKPPKTFSAWQTQVESYNARLLDGERRRFPTQALLGAEEVLARMWHEHTVTKSYTPVSLSEILARRTYQASGEINPYAIRRAASATEEKDWVPRTLLAVIDGADSVSGLGPWPDRALRDRHIRRLPWFVAKARSRPGMMEQVVDFWSAIGWTLAMDLRLGKSFAEATKEIMENHALFYDAMAKPPKDVFVAASFPILQFDENGEEKCLVETGGDARVFGHDLWSAYRQWAVKHPAHSGTFLATDHGVTLWFHLAMCFGAAASVWNFNRAGDALQALLRALLLVFGGHYVDDFNALEFAETASAFEAFAVLFDLLGLRTKASKAQAPEVARVVQGVHLRVTDEGIELSPTERRRAKILAIIDQTLAENTLTPAAAIKPIYARAVDVARTSDDHLSVGLAAALRALRGMLKQVRPRFVPFAPAEKNMAVLYADAFFQEGDVIHKAGHVPPAAKAAPRDRRAFIYVLEIVAQLLPLLAFGDRLPQYWLAYIDNVAGQCALLKGYGKDPAVNGLLSAFWATAARYNWYPDFRRVPSKADISDAVSRDDLSQATELGWTWTDLPVDAILAVLFQAAGDIDYATDAAGDDLVRVAKPPVDGRAGAECAPAPASTLRRTGILENLVAELTAPSAGGEAVAETANAAAQMRQALAAQLKQSLRTPV</sequence>
<organism evidence="2 3">
    <name type="scientific">Symbiodinium natans</name>
    <dbReference type="NCBI Taxonomy" id="878477"/>
    <lineage>
        <taxon>Eukaryota</taxon>
        <taxon>Sar</taxon>
        <taxon>Alveolata</taxon>
        <taxon>Dinophyceae</taxon>
        <taxon>Suessiales</taxon>
        <taxon>Symbiodiniaceae</taxon>
        <taxon>Symbiodinium</taxon>
    </lineage>
</organism>
<protein>
    <submittedName>
        <fullName evidence="2">Uncharacterized protein</fullName>
    </submittedName>
</protein>
<feature type="region of interest" description="Disordered" evidence="1">
    <location>
        <begin position="105"/>
        <end position="130"/>
    </location>
</feature>
<gene>
    <name evidence="2" type="ORF">SNAT2548_LOCUS20893</name>
</gene>
<name>A0A812Q9Y0_9DINO</name>
<dbReference type="Proteomes" id="UP000604046">
    <property type="component" value="Unassembled WGS sequence"/>
</dbReference>
<dbReference type="AlphaFoldDB" id="A0A812Q9Y0"/>
<comment type="caution">
    <text evidence="2">The sequence shown here is derived from an EMBL/GenBank/DDBJ whole genome shotgun (WGS) entry which is preliminary data.</text>
</comment>
<dbReference type="OrthoDB" id="449172at2759"/>
<feature type="compositionally biased region" description="Low complexity" evidence="1">
    <location>
        <begin position="106"/>
        <end position="121"/>
    </location>
</feature>
<dbReference type="InterPro" id="IPR052055">
    <property type="entry name" value="Hepadnavirus_pol/RT"/>
</dbReference>
<evidence type="ECO:0000313" key="2">
    <source>
        <dbReference type="EMBL" id="CAE7382859.1"/>
    </source>
</evidence>
<dbReference type="PANTHER" id="PTHR33050">
    <property type="entry name" value="REVERSE TRANSCRIPTASE DOMAIN-CONTAINING PROTEIN"/>
    <property type="match status" value="1"/>
</dbReference>
<evidence type="ECO:0000313" key="3">
    <source>
        <dbReference type="Proteomes" id="UP000604046"/>
    </source>
</evidence>
<accession>A0A812Q9Y0</accession>
<dbReference type="EMBL" id="CAJNDS010002228">
    <property type="protein sequence ID" value="CAE7382859.1"/>
    <property type="molecule type" value="Genomic_DNA"/>
</dbReference>
<keyword evidence="3" id="KW-1185">Reference proteome</keyword>